<dbReference type="EMBL" id="LR796263">
    <property type="protein sequence ID" value="CAB4132262.1"/>
    <property type="molecule type" value="Genomic_DNA"/>
</dbReference>
<evidence type="ECO:0000313" key="1">
    <source>
        <dbReference type="EMBL" id="CAB4132262.1"/>
    </source>
</evidence>
<dbReference type="NCBIfam" id="TIGR04387">
    <property type="entry name" value="capsid_maj_N4"/>
    <property type="match status" value="1"/>
</dbReference>
<protein>
    <submittedName>
        <fullName evidence="1">Uncharacterized protein</fullName>
    </submittedName>
</protein>
<name>A0A6J5LF61_9CAUD</name>
<gene>
    <name evidence="1" type="ORF">UFOVP256_7</name>
</gene>
<sequence length="322" mass="35273">MTFSTGITGIQNMAPELPVQASEDLLSTPMFNLIHSFGVDLHHAESYVGKTTRMSRFERLSTDGGQLDGSGIDPASEVPVRTDIDATMEIYAKSIVTNEQVVIWENSKTLTKFTALLGQWLREKEDLLMRDLFSSSVSYINATGGLNGDQPSNISLNDVNNIENILLGNDARSMLTSLEATLKFATGGVRDAFIALANTNLCADLQKVQGVLLKSAYPTQEGIRPEEYCSISRFRFFVSSKAAKTPSISMRGNTVYTIPMYGLEAAAKIEQNNYTAVIGYRPPWVVSAVAQNSQLYAKFAIARAITNQNWISGLNVTTFQPS</sequence>
<proteinExistence type="predicted"/>
<reference evidence="1" key="1">
    <citation type="submission" date="2020-04" db="EMBL/GenBank/DDBJ databases">
        <authorList>
            <person name="Chiriac C."/>
            <person name="Salcher M."/>
            <person name="Ghai R."/>
            <person name="Kavagutti S V."/>
        </authorList>
    </citation>
    <scope>NUCLEOTIDE SEQUENCE</scope>
</reference>
<organism evidence="1">
    <name type="scientific">uncultured Caudovirales phage</name>
    <dbReference type="NCBI Taxonomy" id="2100421"/>
    <lineage>
        <taxon>Viruses</taxon>
        <taxon>Duplodnaviria</taxon>
        <taxon>Heunggongvirae</taxon>
        <taxon>Uroviricota</taxon>
        <taxon>Caudoviricetes</taxon>
        <taxon>Peduoviridae</taxon>
        <taxon>Maltschvirus</taxon>
        <taxon>Maltschvirus maltsch</taxon>
    </lineage>
</organism>
<accession>A0A6J5LF61</accession>